<dbReference type="STRING" id="429727.VE26_04175"/>
<dbReference type="EMBL" id="JZEY01000054">
    <property type="protein sequence ID" value="KKB09197.1"/>
    <property type="molecule type" value="Genomic_DNA"/>
</dbReference>
<name>A0A0F5FLX0_9HYPH</name>
<protein>
    <submittedName>
        <fullName evidence="2">Uncharacterized protein</fullName>
    </submittedName>
</protein>
<comment type="caution">
    <text evidence="2">The sequence shown here is derived from an EMBL/GenBank/DDBJ whole genome shotgun (WGS) entry which is preliminary data.</text>
</comment>
<dbReference type="RefSeq" id="WP_046103887.1">
    <property type="nucleotide sequence ID" value="NZ_JZEY01000054.1"/>
</dbReference>
<dbReference type="Proteomes" id="UP000033649">
    <property type="component" value="Unassembled WGS sequence"/>
</dbReference>
<evidence type="ECO:0000256" key="1">
    <source>
        <dbReference type="SAM" id="Phobius"/>
    </source>
</evidence>
<proteinExistence type="predicted"/>
<accession>A0A0F5FLX0</accession>
<keyword evidence="1" id="KW-0812">Transmembrane</keyword>
<keyword evidence="1" id="KW-0472">Membrane</keyword>
<reference evidence="2 3" key="1">
    <citation type="submission" date="2015-03" db="EMBL/GenBank/DDBJ databases">
        <authorList>
            <person name="Hassan Y."/>
            <person name="Lepp D."/>
            <person name="Li X.-Z."/>
            <person name="Zhou T."/>
        </authorList>
    </citation>
    <scope>NUCLEOTIDE SEQUENCE [LARGE SCALE GENOMIC DNA]</scope>
    <source>
        <strain evidence="2 3">IPL18</strain>
    </source>
</reference>
<dbReference type="PATRIC" id="fig|429727.3.peg.868"/>
<organism evidence="2 3">
    <name type="scientific">Devosia chinhatensis</name>
    <dbReference type="NCBI Taxonomy" id="429727"/>
    <lineage>
        <taxon>Bacteria</taxon>
        <taxon>Pseudomonadati</taxon>
        <taxon>Pseudomonadota</taxon>
        <taxon>Alphaproteobacteria</taxon>
        <taxon>Hyphomicrobiales</taxon>
        <taxon>Devosiaceae</taxon>
        <taxon>Devosia</taxon>
    </lineage>
</organism>
<feature type="transmembrane region" description="Helical" evidence="1">
    <location>
        <begin position="104"/>
        <end position="129"/>
    </location>
</feature>
<keyword evidence="1" id="KW-1133">Transmembrane helix</keyword>
<evidence type="ECO:0000313" key="3">
    <source>
        <dbReference type="Proteomes" id="UP000033649"/>
    </source>
</evidence>
<dbReference type="OrthoDB" id="10007609at2"/>
<evidence type="ECO:0000313" key="2">
    <source>
        <dbReference type="EMBL" id="KKB09197.1"/>
    </source>
</evidence>
<keyword evidence="3" id="KW-1185">Reference proteome</keyword>
<sequence>MSDDIENTINNFLIEAAAMRAALERQAEQVVQVTGALQQATTENLRARKQLAHMVSAGVYTEAASRIAQSCAPLVKSISQAANQAEHALGVKLEEVERAQVAGWLIQMVIALGSGFIASMLTAFAIFAWRLWQ</sequence>
<gene>
    <name evidence="2" type="ORF">VE26_04175</name>
</gene>
<dbReference type="AlphaFoldDB" id="A0A0F5FLX0"/>